<feature type="signal peptide" evidence="1">
    <location>
        <begin position="1"/>
        <end position="30"/>
    </location>
</feature>
<dbReference type="EMBL" id="JAEDAK010000012">
    <property type="protein sequence ID" value="MBH9578529.1"/>
    <property type="molecule type" value="Genomic_DNA"/>
</dbReference>
<dbReference type="Proteomes" id="UP000613266">
    <property type="component" value="Unassembled WGS sequence"/>
</dbReference>
<accession>A0A931J2T0</accession>
<dbReference type="InterPro" id="IPR009045">
    <property type="entry name" value="Zn_M74/Hedgehog-like"/>
</dbReference>
<dbReference type="RefSeq" id="WP_198112292.1">
    <property type="nucleotide sequence ID" value="NZ_JAEDAK010000012.1"/>
</dbReference>
<dbReference type="AlphaFoldDB" id="A0A931J2T0"/>
<sequence>MLLPRTLISSGRRLAALACASLLCASLVQANDGRNRYEQGVPAQLFHLHAPVSPQAGFRVLAEDMAGGADGDPAFRWVTRPALALLRLASRRTHEALGAAPLPFPVFDLASENGDTPLQIGPEGPRGRHPGGSHDGGLNLDLGYYLTSEQGRHETPDYAACSEHHKPGAGGQPVDAKICKGPADRLDTPRQTFFLLELLRLDRERFAGEWVEAIGIDAQVRAAVLAQARQWAARRQHGVTAAAVQTLEALFASSPYEGWAYSHHHHVHLRLRPLEGSGRHRRAFEQLIEQDRLLEARLLAGSPAAVRGCALLTELSSFNLARSLDLRLAGPGCAQVRTLRLRFHGGEWETPRDPLEPLHHVVNAPATPAFGSALAEAELGFADGQQALLRRELALPAQAPWLRVRVEARDFVARTQAQADGLAVRLDFPPAHAVLIDQIQLLVQRRGAQPPERVPLALGQPQALLANATEIAFIEAEVGLSQRIRLRVPVPMPLR</sequence>
<comment type="caution">
    <text evidence="2">The sequence shown here is derived from an EMBL/GenBank/DDBJ whole genome shotgun (WGS) entry which is preliminary data.</text>
</comment>
<reference evidence="2" key="1">
    <citation type="submission" date="2020-12" db="EMBL/GenBank/DDBJ databases">
        <title>The genome sequence of Inhella sp. 1Y17.</title>
        <authorList>
            <person name="Liu Y."/>
        </authorList>
    </citation>
    <scope>NUCLEOTIDE SEQUENCE</scope>
    <source>
        <strain evidence="2">1Y17</strain>
    </source>
</reference>
<keyword evidence="3" id="KW-1185">Reference proteome</keyword>
<dbReference type="Gene3D" id="3.30.1380.10">
    <property type="match status" value="1"/>
</dbReference>
<gene>
    <name evidence="2" type="ORF">I7X39_16680</name>
</gene>
<evidence type="ECO:0000256" key="1">
    <source>
        <dbReference type="SAM" id="SignalP"/>
    </source>
</evidence>
<organism evidence="2 3">
    <name type="scientific">Inhella proteolytica</name>
    <dbReference type="NCBI Taxonomy" id="2795029"/>
    <lineage>
        <taxon>Bacteria</taxon>
        <taxon>Pseudomonadati</taxon>
        <taxon>Pseudomonadota</taxon>
        <taxon>Betaproteobacteria</taxon>
        <taxon>Burkholderiales</taxon>
        <taxon>Sphaerotilaceae</taxon>
        <taxon>Inhella</taxon>
    </lineage>
</organism>
<name>A0A931J2T0_9BURK</name>
<evidence type="ECO:0000313" key="3">
    <source>
        <dbReference type="Proteomes" id="UP000613266"/>
    </source>
</evidence>
<feature type="chain" id="PRO_5038039558" evidence="1">
    <location>
        <begin position="31"/>
        <end position="495"/>
    </location>
</feature>
<proteinExistence type="predicted"/>
<evidence type="ECO:0000313" key="2">
    <source>
        <dbReference type="EMBL" id="MBH9578529.1"/>
    </source>
</evidence>
<keyword evidence="1" id="KW-0732">Signal</keyword>
<protein>
    <submittedName>
        <fullName evidence="2">Uncharacterized protein</fullName>
    </submittedName>
</protein>